<evidence type="ECO:0000259" key="3">
    <source>
        <dbReference type="Pfam" id="PF03732"/>
    </source>
</evidence>
<sequence length="850" mass="96811">MRTRSNSSYLFSPLRDPGSLIRRRNLGEPSSLFDFEEVMNNNHNQEPPPQNNNGPPPMVRPNRQAPRDDANRHIDKFLEITQHMKQNGVSDDALRLSLFPYSLTHHAIAWYDRLPRNSIHSFDDMIRKFLSKYFPPSMVTKLRNEITKFEQKPHESLFEAWERYKLSIDRCPNHNMLLVTQIDTFYNGLTLSHRDTINAAIHNFKAKLKNEIHYSMHNQINNVKNELRSDISNQTNELKNMMASFFQKNTASTLGSGSLLSNTIANPMCDFKAIITRSGVSYDGSPIPPPTSSLPKVVERVAQVTKDTVQPSTENIQPPIAQTQVPIDEPVVAPKPKPTIPYPSRANKQKLHALLHMPKFALIFKTLLNKKEKLFDLATTPVNENYSVVILKKLAEKLEDPGKLSLPELTPTQMILELADQSITRPASIAKDVFVKVGKFHFPTDFVVIDYVVVPRVPLILGRPFLRTERALIDVYGEELTLRADDEAITFKVGQTSKYSYNDVESINQIDVIDIACEEYVQEVLGFSDNSKSGSPTPTLDPIISSSSPSFTLFEGNDFILEEIKTFFRTPDELSNLDDDYYDTKGVLSKTIVYIDHSALKYLLAKQDAKPRLLWWILLLQEFDVIIRDKKGAENLAADHLSRLENLHQDELEKKEIIETFSLETLGMIAFRGDSSTPWFAGIANYHAGNFIVKGMSSQQKNKFFKDVKHYFWDDPYLFTNCAGQVIKRCVHSQDAVDILTACHNEPTGGHHGVNFTAKKSLILTSGQVEVSNRGLKRILERTIGENRASWSDKLYDALWAFRTAFKTPIGWTSYKLVYEKACHLPIELEHKAYWALKHCNFDLKIAGDH</sequence>
<evidence type="ECO:0000256" key="1">
    <source>
        <dbReference type="SAM" id="Coils"/>
    </source>
</evidence>
<dbReference type="AlphaFoldDB" id="A0A6L2JCE0"/>
<dbReference type="Gene3D" id="2.40.70.10">
    <property type="entry name" value="Acid Proteases"/>
    <property type="match status" value="1"/>
</dbReference>
<proteinExistence type="predicted"/>
<dbReference type="CDD" id="cd00303">
    <property type="entry name" value="retropepsin_like"/>
    <property type="match status" value="1"/>
</dbReference>
<dbReference type="EMBL" id="BKCJ010000551">
    <property type="protein sequence ID" value="GEU34207.1"/>
    <property type="molecule type" value="Genomic_DNA"/>
</dbReference>
<keyword evidence="4" id="KW-0548">Nucleotidyltransferase</keyword>
<reference evidence="4" key="1">
    <citation type="journal article" date="2019" name="Sci. Rep.">
        <title>Draft genome of Tanacetum cinerariifolium, the natural source of mosquito coil.</title>
        <authorList>
            <person name="Yamashiro T."/>
            <person name="Shiraishi A."/>
            <person name="Satake H."/>
            <person name="Nakayama K."/>
        </authorList>
    </citation>
    <scope>NUCLEOTIDE SEQUENCE</scope>
</reference>
<dbReference type="Gene3D" id="3.30.420.10">
    <property type="entry name" value="Ribonuclease H-like superfamily/Ribonuclease H"/>
    <property type="match status" value="1"/>
</dbReference>
<evidence type="ECO:0000256" key="2">
    <source>
        <dbReference type="SAM" id="MobiDB-lite"/>
    </source>
</evidence>
<dbReference type="InterPro" id="IPR036397">
    <property type="entry name" value="RNaseH_sf"/>
</dbReference>
<feature type="coiled-coil region" evidence="1">
    <location>
        <begin position="217"/>
        <end position="244"/>
    </location>
</feature>
<dbReference type="InterPro" id="IPR005162">
    <property type="entry name" value="Retrotrans_gag_dom"/>
</dbReference>
<feature type="domain" description="Retrotransposon gag" evidence="3">
    <location>
        <begin position="98"/>
        <end position="190"/>
    </location>
</feature>
<dbReference type="InterPro" id="IPR021109">
    <property type="entry name" value="Peptidase_aspartic_dom_sf"/>
</dbReference>
<dbReference type="PANTHER" id="PTHR33067">
    <property type="entry name" value="RNA-DIRECTED DNA POLYMERASE-RELATED"/>
    <property type="match status" value="1"/>
</dbReference>
<name>A0A6L2JCE0_TANCI</name>
<keyword evidence="4" id="KW-0808">Transferase</keyword>
<protein>
    <submittedName>
        <fullName evidence="4">Reverse transcriptase domain-containing protein</fullName>
    </submittedName>
</protein>
<keyword evidence="1" id="KW-0175">Coiled coil</keyword>
<comment type="caution">
    <text evidence="4">The sequence shown here is derived from an EMBL/GenBank/DDBJ whole genome shotgun (WGS) entry which is preliminary data.</text>
</comment>
<dbReference type="Pfam" id="PF03732">
    <property type="entry name" value="Retrotrans_gag"/>
    <property type="match status" value="1"/>
</dbReference>
<keyword evidence="4" id="KW-0695">RNA-directed DNA polymerase</keyword>
<organism evidence="4">
    <name type="scientific">Tanacetum cinerariifolium</name>
    <name type="common">Dalmatian daisy</name>
    <name type="synonym">Chrysanthemum cinerariifolium</name>
    <dbReference type="NCBI Taxonomy" id="118510"/>
    <lineage>
        <taxon>Eukaryota</taxon>
        <taxon>Viridiplantae</taxon>
        <taxon>Streptophyta</taxon>
        <taxon>Embryophyta</taxon>
        <taxon>Tracheophyta</taxon>
        <taxon>Spermatophyta</taxon>
        <taxon>Magnoliopsida</taxon>
        <taxon>eudicotyledons</taxon>
        <taxon>Gunneridae</taxon>
        <taxon>Pentapetalae</taxon>
        <taxon>asterids</taxon>
        <taxon>campanulids</taxon>
        <taxon>Asterales</taxon>
        <taxon>Asteraceae</taxon>
        <taxon>Asteroideae</taxon>
        <taxon>Anthemideae</taxon>
        <taxon>Anthemidinae</taxon>
        <taxon>Tanacetum</taxon>
    </lineage>
</organism>
<evidence type="ECO:0000313" key="4">
    <source>
        <dbReference type="EMBL" id="GEU34207.1"/>
    </source>
</evidence>
<dbReference type="GO" id="GO:0003676">
    <property type="term" value="F:nucleic acid binding"/>
    <property type="evidence" value="ECO:0007669"/>
    <property type="project" value="InterPro"/>
</dbReference>
<dbReference type="GO" id="GO:0003964">
    <property type="term" value="F:RNA-directed DNA polymerase activity"/>
    <property type="evidence" value="ECO:0007669"/>
    <property type="project" value="UniProtKB-KW"/>
</dbReference>
<accession>A0A6L2JCE0</accession>
<gene>
    <name evidence="4" type="ORF">Tci_006185</name>
</gene>
<feature type="region of interest" description="Disordered" evidence="2">
    <location>
        <begin position="40"/>
        <end position="68"/>
    </location>
</feature>
<feature type="compositionally biased region" description="Pro residues" evidence="2">
    <location>
        <begin position="46"/>
        <end position="59"/>
    </location>
</feature>
<dbReference type="PANTHER" id="PTHR33067:SF9">
    <property type="entry name" value="RNA-DIRECTED DNA POLYMERASE"/>
    <property type="match status" value="1"/>
</dbReference>